<organism evidence="1 2">
    <name type="scientific">Araneus ventricosus</name>
    <name type="common">Orbweaver spider</name>
    <name type="synonym">Epeira ventricosa</name>
    <dbReference type="NCBI Taxonomy" id="182803"/>
    <lineage>
        <taxon>Eukaryota</taxon>
        <taxon>Metazoa</taxon>
        <taxon>Ecdysozoa</taxon>
        <taxon>Arthropoda</taxon>
        <taxon>Chelicerata</taxon>
        <taxon>Arachnida</taxon>
        <taxon>Araneae</taxon>
        <taxon>Araneomorphae</taxon>
        <taxon>Entelegynae</taxon>
        <taxon>Araneoidea</taxon>
        <taxon>Araneidae</taxon>
        <taxon>Araneus</taxon>
    </lineage>
</organism>
<proteinExistence type="predicted"/>
<accession>A0A4Y2SZH0</accession>
<keyword evidence="2" id="KW-1185">Reference proteome</keyword>
<dbReference type="EMBL" id="BGPR01024450">
    <property type="protein sequence ID" value="GBN92559.1"/>
    <property type="molecule type" value="Genomic_DNA"/>
</dbReference>
<gene>
    <name evidence="1" type="ORF">AVEN_156420_1</name>
</gene>
<dbReference type="Proteomes" id="UP000499080">
    <property type="component" value="Unassembled WGS sequence"/>
</dbReference>
<comment type="caution">
    <text evidence="1">The sequence shown here is derived from an EMBL/GenBank/DDBJ whole genome shotgun (WGS) entry which is preliminary data.</text>
</comment>
<name>A0A4Y2SZH0_ARAVE</name>
<evidence type="ECO:0000313" key="1">
    <source>
        <dbReference type="EMBL" id="GBN92559.1"/>
    </source>
</evidence>
<reference evidence="1 2" key="1">
    <citation type="journal article" date="2019" name="Sci. Rep.">
        <title>Orb-weaving spider Araneus ventricosus genome elucidates the spidroin gene catalogue.</title>
        <authorList>
            <person name="Kono N."/>
            <person name="Nakamura H."/>
            <person name="Ohtoshi R."/>
            <person name="Moran D.A.P."/>
            <person name="Shinohara A."/>
            <person name="Yoshida Y."/>
            <person name="Fujiwara M."/>
            <person name="Mori M."/>
            <person name="Tomita M."/>
            <person name="Arakawa K."/>
        </authorList>
    </citation>
    <scope>NUCLEOTIDE SEQUENCE [LARGE SCALE GENOMIC DNA]</scope>
</reference>
<evidence type="ECO:0000313" key="2">
    <source>
        <dbReference type="Proteomes" id="UP000499080"/>
    </source>
</evidence>
<sequence>MQTQPVDWQTLVLSRQRGVFFKNRTWADRGFRLRKREEAEKGKKRARWPWPDPKFLRRLSVSRAGDGSIGRKRSCRSTHSNEYVGRWAEHAFPKTCVSARYSDVPSDSLHEMHSQLMIEGRCLSRWIP</sequence>
<dbReference type="AlphaFoldDB" id="A0A4Y2SZH0"/>
<protein>
    <submittedName>
        <fullName evidence="1">Uncharacterized protein</fullName>
    </submittedName>
</protein>